<name>A0AC34GHQ2_9BILA</name>
<evidence type="ECO:0000313" key="2">
    <source>
        <dbReference type="WBParaSite" id="ES5_v2.g29090.t1"/>
    </source>
</evidence>
<sequence length="123" mass="13889">MYDTWFVQISTAPVDILTELPSDFQEMVASKKWQERKEGLEDLLKLATDNIRLDPKANYNEIVDTLSKILAKDADINVCAIAAKCITQLAKGLRTKFGPHVSTFTPIIFIYSELKKLTINSLI</sequence>
<proteinExistence type="predicted"/>
<reference evidence="2" key="1">
    <citation type="submission" date="2022-11" db="UniProtKB">
        <authorList>
            <consortium name="WormBaseParasite"/>
        </authorList>
    </citation>
    <scope>IDENTIFICATION</scope>
</reference>
<organism evidence="1 2">
    <name type="scientific">Panagrolaimus sp. ES5</name>
    <dbReference type="NCBI Taxonomy" id="591445"/>
    <lineage>
        <taxon>Eukaryota</taxon>
        <taxon>Metazoa</taxon>
        <taxon>Ecdysozoa</taxon>
        <taxon>Nematoda</taxon>
        <taxon>Chromadorea</taxon>
        <taxon>Rhabditida</taxon>
        <taxon>Tylenchina</taxon>
        <taxon>Panagrolaimomorpha</taxon>
        <taxon>Panagrolaimoidea</taxon>
        <taxon>Panagrolaimidae</taxon>
        <taxon>Panagrolaimus</taxon>
    </lineage>
</organism>
<accession>A0AC34GHQ2</accession>
<protein>
    <submittedName>
        <fullName evidence="2">Uncharacterized protein</fullName>
    </submittedName>
</protein>
<dbReference type="Proteomes" id="UP000887579">
    <property type="component" value="Unplaced"/>
</dbReference>
<evidence type="ECO:0000313" key="1">
    <source>
        <dbReference type="Proteomes" id="UP000887579"/>
    </source>
</evidence>
<dbReference type="WBParaSite" id="ES5_v2.g29090.t1">
    <property type="protein sequence ID" value="ES5_v2.g29090.t1"/>
    <property type="gene ID" value="ES5_v2.g29090"/>
</dbReference>